<keyword evidence="5 9" id="KW-0769">Symport</keyword>
<keyword evidence="6 9" id="KW-1133">Transmembrane helix</keyword>
<keyword evidence="4 9" id="KW-0812">Transmembrane</keyword>
<dbReference type="GO" id="GO:0015501">
    <property type="term" value="F:glutamate:sodium symporter activity"/>
    <property type="evidence" value="ECO:0007669"/>
    <property type="project" value="TreeGrafter"/>
</dbReference>
<dbReference type="PANTHER" id="PTHR11958">
    <property type="entry name" value="SODIUM/DICARBOXYLATE SYMPORTER-RELATED"/>
    <property type="match status" value="1"/>
</dbReference>
<dbReference type="InterPro" id="IPR018107">
    <property type="entry name" value="Na-dicarboxylate_symporter_CS"/>
</dbReference>
<dbReference type="InterPro" id="IPR001991">
    <property type="entry name" value="Na-dicarboxylate_symporter"/>
</dbReference>
<dbReference type="PRINTS" id="PR00173">
    <property type="entry name" value="EDTRNSPORT"/>
</dbReference>
<feature type="transmembrane region" description="Helical" evidence="9">
    <location>
        <begin position="149"/>
        <end position="170"/>
    </location>
</feature>
<sequence length="674" mass="73505">MSAVERLLELGDLRDHRQLIRSNKHERLRQTSSVAKWYRSSSTFRKGPGIGGSKTVPIPLIGKVRTENVLLLFTLLSVVLGTVIGLSMNPLVSGSPHLSQRELIYLKFAGEMFIRMLQMLIVPLVVASNISAIASLNAKAARLLTAMSLVYYAATTMSAVALGLILVTIIEPGVRHRNSTVQSTTKLPNYSVIDSIFDLLRNMIPDNMFEATFQKTRTVVRTVTETPATNGTDGNSSSHASALVEIIETNVGTPGTNILGLITFSILFGFAVHSLGPDAVVLADMFHAIRRVIVYLVSIVIWFSPIGIMCLIASELAGTQDLAGSLRRLSLYVATVMTGLLIHGMIVLPALLFLITKRNPLKYAYNMMQALMCALGTASSTATLPCTVRCLESGNQIDPRVTRFMLPLGTTINMDGTALFQAVAAVYISQLLGNTLEVHELVLAGMTAVLASMAASSMPSAGMITIVMVLTAVGLPADRLIFLYPVDWFLDRFRTMVNVFSNSVGAAIVSTLCEKNLLSDMDEDANEYTKAAEDCHEARLLDYEAALGRGQVKHSPIIPLSTNIRSQLQLQRAQALANGHALSVKQLESLSTPQQLTPTDSPPVLRSNQQLYEKGGEKQERSEFENRVNEADAERRRSYNREIERKEGRGRLGLAAAFVLSPLATTRTNSVIRN</sequence>
<evidence type="ECO:0000256" key="7">
    <source>
        <dbReference type="ARBA" id="ARBA00023136"/>
    </source>
</evidence>
<keyword evidence="7 9" id="KW-0472">Membrane</keyword>
<accession>A0A914XF63</accession>
<keyword evidence="8" id="KW-0325">Glycoprotein</keyword>
<evidence type="ECO:0000256" key="3">
    <source>
        <dbReference type="ARBA" id="ARBA00022448"/>
    </source>
</evidence>
<feature type="transmembrane region" description="Helical" evidence="9">
    <location>
        <begin position="258"/>
        <end position="280"/>
    </location>
</feature>
<feature type="transmembrane region" description="Helical" evidence="9">
    <location>
        <begin position="112"/>
        <end position="137"/>
    </location>
</feature>
<feature type="region of interest" description="Disordered" evidence="10">
    <location>
        <begin position="613"/>
        <end position="638"/>
    </location>
</feature>
<evidence type="ECO:0000256" key="1">
    <source>
        <dbReference type="ARBA" id="ARBA00004141"/>
    </source>
</evidence>
<feature type="transmembrane region" description="Helical" evidence="9">
    <location>
        <begin position="464"/>
        <end position="486"/>
    </location>
</feature>
<protein>
    <recommendedName>
        <fullName evidence="9">Amino acid transporter</fullName>
    </recommendedName>
</protein>
<dbReference type="WBParaSite" id="PSAMB.scaffold825size40796.g9065.t1">
    <property type="protein sequence ID" value="PSAMB.scaffold825size40796.g9065.t1"/>
    <property type="gene ID" value="PSAMB.scaffold825size40796.g9065"/>
</dbReference>
<evidence type="ECO:0000256" key="2">
    <source>
        <dbReference type="ARBA" id="ARBA00006148"/>
    </source>
</evidence>
<dbReference type="Pfam" id="PF00375">
    <property type="entry name" value="SDF"/>
    <property type="match status" value="1"/>
</dbReference>
<evidence type="ECO:0000313" key="11">
    <source>
        <dbReference type="Proteomes" id="UP000887566"/>
    </source>
</evidence>
<evidence type="ECO:0000256" key="4">
    <source>
        <dbReference type="ARBA" id="ARBA00022692"/>
    </source>
</evidence>
<feature type="transmembrane region" description="Helical" evidence="9">
    <location>
        <begin position="292"/>
        <end position="317"/>
    </location>
</feature>
<dbReference type="GO" id="GO:0005886">
    <property type="term" value="C:plasma membrane"/>
    <property type="evidence" value="ECO:0007669"/>
    <property type="project" value="TreeGrafter"/>
</dbReference>
<dbReference type="Gene3D" id="1.10.3860.10">
    <property type="entry name" value="Sodium:dicarboxylate symporter"/>
    <property type="match status" value="1"/>
</dbReference>
<dbReference type="SUPFAM" id="SSF118215">
    <property type="entry name" value="Proton glutamate symport protein"/>
    <property type="match status" value="1"/>
</dbReference>
<keyword evidence="11" id="KW-1185">Reference proteome</keyword>
<evidence type="ECO:0000256" key="5">
    <source>
        <dbReference type="ARBA" id="ARBA00022847"/>
    </source>
</evidence>
<evidence type="ECO:0000313" key="12">
    <source>
        <dbReference type="WBParaSite" id="PSAMB.scaffold825size40796.g9065.t1"/>
    </source>
</evidence>
<dbReference type="GO" id="GO:0015175">
    <property type="term" value="F:neutral L-amino acid transmembrane transporter activity"/>
    <property type="evidence" value="ECO:0007669"/>
    <property type="project" value="TreeGrafter"/>
</dbReference>
<evidence type="ECO:0000256" key="10">
    <source>
        <dbReference type="SAM" id="MobiDB-lite"/>
    </source>
</evidence>
<feature type="transmembrane region" description="Helical" evidence="9">
    <location>
        <begin position="329"/>
        <end position="356"/>
    </location>
</feature>
<comment type="subcellular location">
    <subcellularLocation>
        <location evidence="1 9">Membrane</location>
        <topology evidence="1 9">Multi-pass membrane protein</topology>
    </subcellularLocation>
</comment>
<comment type="similarity">
    <text evidence="2 9">Belongs to the dicarboxylate/amino acid:cation symporter (DAACS) (TC 2.A.23) family.</text>
</comment>
<evidence type="ECO:0000256" key="8">
    <source>
        <dbReference type="ARBA" id="ARBA00023180"/>
    </source>
</evidence>
<dbReference type="PANTHER" id="PTHR11958:SF105">
    <property type="entry name" value="SODIUM-DEPENDENT EXCITATORY AMINO ACID TRANSPORTER GLT-4-RELATED"/>
    <property type="match status" value="1"/>
</dbReference>
<organism evidence="11 12">
    <name type="scientific">Plectus sambesii</name>
    <dbReference type="NCBI Taxonomy" id="2011161"/>
    <lineage>
        <taxon>Eukaryota</taxon>
        <taxon>Metazoa</taxon>
        <taxon>Ecdysozoa</taxon>
        <taxon>Nematoda</taxon>
        <taxon>Chromadorea</taxon>
        <taxon>Plectida</taxon>
        <taxon>Plectina</taxon>
        <taxon>Plectoidea</taxon>
        <taxon>Plectidae</taxon>
        <taxon>Plectus</taxon>
    </lineage>
</organism>
<dbReference type="InterPro" id="IPR050746">
    <property type="entry name" value="DAACS"/>
</dbReference>
<proteinExistence type="inferred from homology"/>
<evidence type="ECO:0000256" key="6">
    <source>
        <dbReference type="ARBA" id="ARBA00022989"/>
    </source>
</evidence>
<keyword evidence="3 9" id="KW-0813">Transport</keyword>
<evidence type="ECO:0000256" key="9">
    <source>
        <dbReference type="RuleBase" id="RU361216"/>
    </source>
</evidence>
<dbReference type="Proteomes" id="UP000887566">
    <property type="component" value="Unplaced"/>
</dbReference>
<feature type="transmembrane region" description="Helical" evidence="9">
    <location>
        <begin position="69"/>
        <end position="92"/>
    </location>
</feature>
<dbReference type="AlphaFoldDB" id="A0A914XF63"/>
<dbReference type="PROSITE" id="PS00714">
    <property type="entry name" value="NA_DICARBOXYL_SYMP_2"/>
    <property type="match status" value="1"/>
</dbReference>
<dbReference type="InterPro" id="IPR036458">
    <property type="entry name" value="Na:dicarbo_symporter_sf"/>
</dbReference>
<reference evidence="12" key="1">
    <citation type="submission" date="2022-11" db="UniProtKB">
        <authorList>
            <consortium name="WormBaseParasite"/>
        </authorList>
    </citation>
    <scope>IDENTIFICATION</scope>
</reference>
<feature type="compositionally biased region" description="Basic and acidic residues" evidence="10">
    <location>
        <begin position="614"/>
        <end position="638"/>
    </location>
</feature>
<name>A0A914XF63_9BILA</name>
<dbReference type="GO" id="GO:0005313">
    <property type="term" value="F:L-glutamate transmembrane transporter activity"/>
    <property type="evidence" value="ECO:0007669"/>
    <property type="project" value="TreeGrafter"/>
</dbReference>